<evidence type="ECO:0000256" key="1">
    <source>
        <dbReference type="SAM" id="MobiDB-lite"/>
    </source>
</evidence>
<name>A0A845M2K4_9RHOB</name>
<protein>
    <submittedName>
        <fullName evidence="2">Uncharacterized protein</fullName>
    </submittedName>
</protein>
<accession>A0A845M2K4</accession>
<dbReference type="InterPro" id="IPR011010">
    <property type="entry name" value="DNA_brk_join_enz"/>
</dbReference>
<sequence length="467" mass="52873">MTKTRDQRAGALPARMPHVPPGVVARMQDHLRQEEFSQRGMPAALEAFFVELDKAGLAPEQVTAEVFRAAGTSRSRFRCLIAALRRFAPDVPLAPSRPVKQEWDHWLNTRYNKKPKIERSTRRVGLAPDDWPAAWREAHPVLDRSVSPYGTRLKRLAPRTKRAVVSAVGMLARARAWAASRGVDLPETPSGELYEGFLHYLDEERDVSFGTARDYLDSVRMFFLRAGLFDEDSFEAIGNLISALHCEAVDTDPGKWARLKEFRKKFTLADILQKAKAACAKADGLPGHSTAAFKLRQKAMIYALLVNTGDRQGDLREYRIGVDLRRFDSGDWEHGLRQNKTGNKKELDCLWPGTSVLIDRFILGDRPDWMLAQRLDELDGMNLLTLSEHVVDKGYINRRLARDFGIHGHLVRTLIADLLRRARPDALWALQKLLGHTNRTTQRVYRSDFDESAAVRNFDALLGTLAD</sequence>
<organism evidence="2 3">
    <name type="scientific">Maritimibacter harenae</name>
    <dbReference type="NCBI Taxonomy" id="2606218"/>
    <lineage>
        <taxon>Bacteria</taxon>
        <taxon>Pseudomonadati</taxon>
        <taxon>Pseudomonadota</taxon>
        <taxon>Alphaproteobacteria</taxon>
        <taxon>Rhodobacterales</taxon>
        <taxon>Roseobacteraceae</taxon>
        <taxon>Maritimibacter</taxon>
    </lineage>
</organism>
<gene>
    <name evidence="2" type="ORF">GQE99_12305</name>
</gene>
<feature type="region of interest" description="Disordered" evidence="1">
    <location>
        <begin position="1"/>
        <end position="20"/>
    </location>
</feature>
<reference evidence="2 3" key="1">
    <citation type="submission" date="2019-12" db="EMBL/GenBank/DDBJ databases">
        <title>Maritimibacter sp. nov. sp. isolated from sea sand.</title>
        <authorList>
            <person name="Kim J."/>
            <person name="Jeong S.E."/>
            <person name="Jung H.S."/>
            <person name="Jeon C.O."/>
        </authorList>
    </citation>
    <scope>NUCLEOTIDE SEQUENCE [LARGE SCALE GENOMIC DNA]</scope>
    <source>
        <strain evidence="2 3">DP07</strain>
    </source>
</reference>
<keyword evidence="3" id="KW-1185">Reference proteome</keyword>
<evidence type="ECO:0000313" key="2">
    <source>
        <dbReference type="EMBL" id="MZR13796.1"/>
    </source>
</evidence>
<evidence type="ECO:0000313" key="3">
    <source>
        <dbReference type="Proteomes" id="UP000467322"/>
    </source>
</evidence>
<dbReference type="EMBL" id="WTUX01000016">
    <property type="protein sequence ID" value="MZR13796.1"/>
    <property type="molecule type" value="Genomic_DNA"/>
</dbReference>
<dbReference type="SUPFAM" id="SSF56349">
    <property type="entry name" value="DNA breaking-rejoining enzymes"/>
    <property type="match status" value="1"/>
</dbReference>
<comment type="caution">
    <text evidence="2">The sequence shown here is derived from an EMBL/GenBank/DDBJ whole genome shotgun (WGS) entry which is preliminary data.</text>
</comment>
<proteinExistence type="predicted"/>
<dbReference type="GO" id="GO:0003677">
    <property type="term" value="F:DNA binding"/>
    <property type="evidence" value="ECO:0007669"/>
    <property type="project" value="InterPro"/>
</dbReference>
<dbReference type="AlphaFoldDB" id="A0A845M2K4"/>
<dbReference type="Proteomes" id="UP000467322">
    <property type="component" value="Unassembled WGS sequence"/>
</dbReference>
<dbReference type="RefSeq" id="WP_161351935.1">
    <property type="nucleotide sequence ID" value="NZ_WTUX01000016.1"/>
</dbReference>